<evidence type="ECO:0000259" key="3">
    <source>
        <dbReference type="Pfam" id="PF05569"/>
    </source>
</evidence>
<evidence type="ECO:0000313" key="4">
    <source>
        <dbReference type="EMBL" id="RDK88902.1"/>
    </source>
</evidence>
<feature type="region of interest" description="Disordered" evidence="1">
    <location>
        <begin position="557"/>
        <end position="608"/>
    </location>
</feature>
<dbReference type="EMBL" id="QRAO01000001">
    <property type="protein sequence ID" value="RDK88902.1"/>
    <property type="molecule type" value="Genomic_DNA"/>
</dbReference>
<evidence type="ECO:0000256" key="1">
    <source>
        <dbReference type="SAM" id="MobiDB-lite"/>
    </source>
</evidence>
<dbReference type="OrthoDB" id="1522859at2"/>
<feature type="transmembrane region" description="Helical" evidence="2">
    <location>
        <begin position="6"/>
        <end position="22"/>
    </location>
</feature>
<dbReference type="Proteomes" id="UP000255317">
    <property type="component" value="Unassembled WGS sequence"/>
</dbReference>
<evidence type="ECO:0000256" key="2">
    <source>
        <dbReference type="SAM" id="Phobius"/>
    </source>
</evidence>
<dbReference type="PANTHER" id="PTHR34978">
    <property type="entry name" value="POSSIBLE SENSOR-TRANSDUCER PROTEIN BLAR"/>
    <property type="match status" value="1"/>
</dbReference>
<keyword evidence="2" id="KW-0812">Transmembrane</keyword>
<keyword evidence="5" id="KW-1185">Reference proteome</keyword>
<proteinExistence type="predicted"/>
<feature type="transmembrane region" description="Helical" evidence="2">
    <location>
        <begin position="85"/>
        <end position="106"/>
    </location>
</feature>
<dbReference type="InterPro" id="IPR052173">
    <property type="entry name" value="Beta-lactam_resp_regulator"/>
</dbReference>
<protein>
    <submittedName>
        <fullName evidence="4">Beta-lactamase regulating signal transducer with metallopeptidase domain</fullName>
    </submittedName>
</protein>
<accession>A0A370QKN8</accession>
<name>A0A370QKN8_9FLAO</name>
<feature type="transmembrane region" description="Helical" evidence="2">
    <location>
        <begin position="263"/>
        <end position="281"/>
    </location>
</feature>
<evidence type="ECO:0000313" key="5">
    <source>
        <dbReference type="Proteomes" id="UP000255317"/>
    </source>
</evidence>
<keyword evidence="2" id="KW-1133">Transmembrane helix</keyword>
<feature type="transmembrane region" description="Helical" evidence="2">
    <location>
        <begin position="34"/>
        <end position="52"/>
    </location>
</feature>
<dbReference type="RefSeq" id="WP_115122562.1">
    <property type="nucleotide sequence ID" value="NZ_QRAO01000001.1"/>
</dbReference>
<comment type="caution">
    <text evidence="4">The sequence shown here is derived from an EMBL/GenBank/DDBJ whole genome shotgun (WGS) entry which is preliminary data.</text>
</comment>
<feature type="domain" description="Peptidase M56" evidence="3">
    <location>
        <begin position="161"/>
        <end position="252"/>
    </location>
</feature>
<sequence length="760" mass="85882">MEVYFLKSVACLGILFLFYKLSLENTSLHTTKRFFLLGSLVVSMLIPFVTFTEYVEIQPVVSNTISEIPITTFEPTQAVVQPTNYLPYFLGGVYVLGVLLFSIRFARSIWNLFRKVKHNPSLKKQSIFHVLLKFPVTPHSFFNYIFFNKNDYETDNIPKEVFLHETAHVKQKHSWDLLFVEMFRIVFWFNPLLYFMKRSIKLNHEFLADRTVLDQGADRTVYQTILLDYSSQSSAPAMAHSINYSSFKKRFTVMKTHTTKRAAWLKGLLILPLIAVLMYGFSTTETEFITAEIANTAIQDENTLNLKVTEENKIIFESTLIMLQDLEPLVKKEDYTNAALTVSPHASVPFAKNIVTELVRLDVANCMQVFSPTEGSKSLSREDFDEIMSSVRQKSQGNSEEKVSPHQIALYNRLARKYNAIPVAERKIGWEDLKTLETIYRNMTEEQKSNVQPFPECLPKNQITWEEGYATSYNNGAATNNKKSIVVTINVSEVMVNGKRTSIKNFAKAIDKATRDWTKADFEAAHPSVLVASTPSSFMEQLAVAFKETRYYKLTGENIIPTSPPPPPPAPDAPKVSMTGSEMAPPPPPAPNANGTDIPPPPPPPSAIDHIIEMAKKGAAFYFEEKQITSNKAIELLKNNKSLNVESTGTSSKNPRVKISKKPITLTDEQAKAHTIQKETTLKMILFDPPNLGPQITSKEPKEVLELMLQHNSRLWGQGSEITKGEALSLLKKYKKVVIEIQDSPHDVPSVIFNVLVTKH</sequence>
<feature type="compositionally biased region" description="Pro residues" evidence="1">
    <location>
        <begin position="562"/>
        <end position="572"/>
    </location>
</feature>
<reference evidence="4 5" key="1">
    <citation type="submission" date="2018-07" db="EMBL/GenBank/DDBJ databases">
        <title>Genomic Encyclopedia of Type Strains, Phase IV (KMG-IV): sequencing the most valuable type-strain genomes for metagenomic binning, comparative biology and taxonomic classification.</title>
        <authorList>
            <person name="Goeker M."/>
        </authorList>
    </citation>
    <scope>NUCLEOTIDE SEQUENCE [LARGE SCALE GENOMIC DNA]</scope>
    <source>
        <strain evidence="4 5">DSM 101478</strain>
    </source>
</reference>
<dbReference type="InterPro" id="IPR008756">
    <property type="entry name" value="Peptidase_M56"/>
</dbReference>
<dbReference type="CDD" id="cd07341">
    <property type="entry name" value="M56_BlaR1_MecR1_like"/>
    <property type="match status" value="1"/>
</dbReference>
<gene>
    <name evidence="4" type="ORF">C8D94_101780</name>
</gene>
<organism evidence="4 5">
    <name type="scientific">Marinirhabdus gelatinilytica</name>
    <dbReference type="NCBI Taxonomy" id="1703343"/>
    <lineage>
        <taxon>Bacteria</taxon>
        <taxon>Pseudomonadati</taxon>
        <taxon>Bacteroidota</taxon>
        <taxon>Flavobacteriia</taxon>
        <taxon>Flavobacteriales</taxon>
        <taxon>Flavobacteriaceae</taxon>
    </lineage>
</organism>
<dbReference type="PANTHER" id="PTHR34978:SF3">
    <property type="entry name" value="SLR0241 PROTEIN"/>
    <property type="match status" value="1"/>
</dbReference>
<dbReference type="Pfam" id="PF05569">
    <property type="entry name" value="Peptidase_M56"/>
    <property type="match status" value="1"/>
</dbReference>
<keyword evidence="2" id="KW-0472">Membrane</keyword>
<dbReference type="AlphaFoldDB" id="A0A370QKN8"/>